<dbReference type="KEGG" id="lby:Lbys_2137"/>
<dbReference type="STRING" id="649349.Lbys_2137"/>
<reference evidence="3 4" key="2">
    <citation type="journal article" date="2011" name="Stand. Genomic Sci.">
        <title>Complete genome sequence of Leadbetterella byssophila type strain (4M15).</title>
        <authorList>
            <person name="Abt B."/>
            <person name="Teshima H."/>
            <person name="Lucas S."/>
            <person name="Lapidus A."/>
            <person name="Del Rio T.G."/>
            <person name="Nolan M."/>
            <person name="Tice H."/>
            <person name="Cheng J.F."/>
            <person name="Pitluck S."/>
            <person name="Liolios K."/>
            <person name="Pagani I."/>
            <person name="Ivanova N."/>
            <person name="Mavromatis K."/>
            <person name="Pati A."/>
            <person name="Tapia R."/>
            <person name="Han C."/>
            <person name="Goodwin L."/>
            <person name="Chen A."/>
            <person name="Palaniappan K."/>
            <person name="Land M."/>
            <person name="Hauser L."/>
            <person name="Chang Y.J."/>
            <person name="Jeffries C.D."/>
            <person name="Rohde M."/>
            <person name="Goker M."/>
            <person name="Tindall B.J."/>
            <person name="Detter J.C."/>
            <person name="Woyke T."/>
            <person name="Bristow J."/>
            <person name="Eisen J.A."/>
            <person name="Markowitz V."/>
            <person name="Hugenholtz P."/>
            <person name="Klenk H.P."/>
            <person name="Kyrpides N.C."/>
        </authorList>
    </citation>
    <scope>NUCLEOTIDE SEQUENCE [LARGE SCALE GENOMIC DNA]</scope>
    <source>
        <strain evidence="4">DSM 17132 / JCM 16389 / KACC 11308 / NBRC 106382 / 4M15</strain>
    </source>
</reference>
<keyword evidence="1" id="KW-0732">Signal</keyword>
<dbReference type="CDD" id="cd04486">
    <property type="entry name" value="YhcR_OBF_like"/>
    <property type="match status" value="1"/>
</dbReference>
<evidence type="ECO:0000313" key="4">
    <source>
        <dbReference type="Proteomes" id="UP000007435"/>
    </source>
</evidence>
<reference key="1">
    <citation type="submission" date="2010-11" db="EMBL/GenBank/DDBJ databases">
        <title>The complete genome of Leadbetterella byssophila DSM 17132.</title>
        <authorList>
            <consortium name="US DOE Joint Genome Institute (JGI-PGF)"/>
            <person name="Lucas S."/>
            <person name="Copeland A."/>
            <person name="Lapidus A."/>
            <person name="Glavina del Rio T."/>
            <person name="Dalin E."/>
            <person name="Tice H."/>
            <person name="Bruce D."/>
            <person name="Goodwin L."/>
            <person name="Pitluck S."/>
            <person name="Kyrpides N."/>
            <person name="Mavromatis K."/>
            <person name="Ivanova N."/>
            <person name="Teshima H."/>
            <person name="Brettin T."/>
            <person name="Detter J.C."/>
            <person name="Han C."/>
            <person name="Tapia R."/>
            <person name="Land M."/>
            <person name="Hauser L."/>
            <person name="Markowitz V."/>
            <person name="Cheng J.-F."/>
            <person name="Hugenholtz P."/>
            <person name="Woyke T."/>
            <person name="Wu D."/>
            <person name="Tindall B."/>
            <person name="Pomrenke H.G."/>
            <person name="Brambilla E."/>
            <person name="Klenk H.-P."/>
            <person name="Eisen J.A."/>
        </authorList>
    </citation>
    <scope>NUCLEOTIDE SEQUENCE [LARGE SCALE GENOMIC DNA]</scope>
    <source>
        <strain>DSM 17132</strain>
    </source>
</reference>
<keyword evidence="3" id="KW-0378">Hydrolase</keyword>
<keyword evidence="3" id="KW-0540">Nuclease</keyword>
<accession>E4RUE2</accession>
<sequence>MKKILFLLLLSLSLSAQTPIHKIQGSGGTSPLVGEKVIVRGIVTGTFLGKDRLNGFFIQEAEPDEDESTSEGIFIYDPAGKFNGKKGDYVQVSGQVAELKSPKSSLTQIKDITEIVTLSEKKKFPKPVVLNLPIENPEQYEGMLVKIKGPLFVTEMYQMGRFGQITLSVDGEGNAEGTDGRLDQFTQFHRPDPAAYRDYLAEAEKRKIILDDGSGLRNPSNLPFGREGHSFDMFHAIRGGDISKEVVGILDDRFDAFRIQPTEKVYFKPKNKRESTPGKLPKGTNLTVAAFNVLNYFNGDGKGGGFPTERGASSLEELKRQQDKTVNVILASGADVVTLMEIENDGFDEHSAIQTLIKALNEKSGGTRQFVACENPDRGWDAIVSALLYDSKKVQPVGAMVTMPDGYGSASFDSTRRKPVIQTFSTLKENEVFTVVGVHFKSKGVQSPGEGNEDLLDGQGRNNKLRVQQAEDLKNWLATRPTGTDDPDYILMGDFNSYAMEDPLIYLDEQGYHPLFPATSYSYVYDGFWGSLDHALATPTMKSQVKKAVKWHINSDEAPVLDYNMEYKSAEQIKSYYDASPFRSSDHDPIIIRLKLSTAR</sequence>
<dbReference type="InterPro" id="IPR005135">
    <property type="entry name" value="Endo/exonuclease/phosphatase"/>
</dbReference>
<dbReference type="PANTHER" id="PTHR42834">
    <property type="entry name" value="ENDONUCLEASE/EXONUCLEASE/PHOSPHATASE FAMILY PROTEIN (AFU_ORTHOLOGUE AFUA_3G09210)"/>
    <property type="match status" value="1"/>
</dbReference>
<evidence type="ECO:0000313" key="3">
    <source>
        <dbReference type="EMBL" id="ADQ17833.1"/>
    </source>
</evidence>
<feature type="domain" description="Endonuclease/exonuclease/phosphatase" evidence="2">
    <location>
        <begin position="305"/>
        <end position="587"/>
    </location>
</feature>
<dbReference type="PANTHER" id="PTHR42834:SF1">
    <property type="entry name" value="ENDONUCLEASE_EXONUCLEASE_PHOSPHATASE FAMILY PROTEIN (AFU_ORTHOLOGUE AFUA_3G09210)"/>
    <property type="match status" value="1"/>
</dbReference>
<evidence type="ECO:0000256" key="1">
    <source>
        <dbReference type="SAM" id="SignalP"/>
    </source>
</evidence>
<dbReference type="EMBL" id="CP002305">
    <property type="protein sequence ID" value="ADQ17833.1"/>
    <property type="molecule type" value="Genomic_DNA"/>
</dbReference>
<dbReference type="InterPro" id="IPR036691">
    <property type="entry name" value="Endo/exonu/phosph_ase_sf"/>
</dbReference>
<dbReference type="InterPro" id="IPR047971">
    <property type="entry name" value="ExeM-like"/>
</dbReference>
<evidence type="ECO:0000259" key="2">
    <source>
        <dbReference type="Pfam" id="PF03372"/>
    </source>
</evidence>
<keyword evidence="4" id="KW-1185">Reference proteome</keyword>
<keyword evidence="3" id="KW-0255">Endonuclease</keyword>
<dbReference type="Proteomes" id="UP000007435">
    <property type="component" value="Chromosome"/>
</dbReference>
<proteinExistence type="predicted"/>
<name>E4RUE2_LEAB4</name>
<dbReference type="HOGENOM" id="CLU_006338_2_1_10"/>
<protein>
    <submittedName>
        <fullName evidence="3">Endonuclease/exonuclease/phosphatase</fullName>
    </submittedName>
</protein>
<feature type="chain" id="PRO_5003188140" evidence="1">
    <location>
        <begin position="17"/>
        <end position="600"/>
    </location>
</feature>
<dbReference type="Gene3D" id="3.60.10.10">
    <property type="entry name" value="Endonuclease/exonuclease/phosphatase"/>
    <property type="match status" value="1"/>
</dbReference>
<gene>
    <name evidence="3" type="ordered locus">Lbys_2137</name>
</gene>
<dbReference type="eggNOG" id="COG2374">
    <property type="taxonomic scope" value="Bacteria"/>
</dbReference>
<dbReference type="OrthoDB" id="9800417at2"/>
<dbReference type="SUPFAM" id="SSF56219">
    <property type="entry name" value="DNase I-like"/>
    <property type="match status" value="1"/>
</dbReference>
<dbReference type="CDD" id="cd10283">
    <property type="entry name" value="MnuA_DNase1-like"/>
    <property type="match status" value="1"/>
</dbReference>
<dbReference type="RefSeq" id="WP_013408879.1">
    <property type="nucleotide sequence ID" value="NC_014655.1"/>
</dbReference>
<dbReference type="Pfam" id="PF03372">
    <property type="entry name" value="Exo_endo_phos"/>
    <property type="match status" value="1"/>
</dbReference>
<organism evidence="3 4">
    <name type="scientific">Leadbetterella byssophila (strain DSM 17132 / JCM 16389 / KACC 11308 / NBRC 106382 / 4M15)</name>
    <dbReference type="NCBI Taxonomy" id="649349"/>
    <lineage>
        <taxon>Bacteria</taxon>
        <taxon>Pseudomonadati</taxon>
        <taxon>Bacteroidota</taxon>
        <taxon>Cytophagia</taxon>
        <taxon>Cytophagales</taxon>
        <taxon>Leadbetterellaceae</taxon>
        <taxon>Leadbetterella</taxon>
    </lineage>
</organism>
<dbReference type="NCBIfam" id="NF033681">
    <property type="entry name" value="ExeM_NucH_DNase"/>
    <property type="match status" value="1"/>
</dbReference>
<feature type="signal peptide" evidence="1">
    <location>
        <begin position="1"/>
        <end position="16"/>
    </location>
</feature>
<dbReference type="GO" id="GO:0004519">
    <property type="term" value="F:endonuclease activity"/>
    <property type="evidence" value="ECO:0007669"/>
    <property type="project" value="UniProtKB-KW"/>
</dbReference>
<dbReference type="AlphaFoldDB" id="E4RUE2"/>